<dbReference type="RefSeq" id="WP_092972842.1">
    <property type="nucleotide sequence ID" value="NZ_FPAT01000001.1"/>
</dbReference>
<organism evidence="2 3">
    <name type="scientific">Actinopolyspora righensis</name>
    <dbReference type="NCBI Taxonomy" id="995060"/>
    <lineage>
        <taxon>Bacteria</taxon>
        <taxon>Bacillati</taxon>
        <taxon>Actinomycetota</taxon>
        <taxon>Actinomycetes</taxon>
        <taxon>Actinopolysporales</taxon>
        <taxon>Actinopolysporaceae</taxon>
        <taxon>Actinopolyspora</taxon>
        <taxon>Actinopolyspora alba group</taxon>
    </lineage>
</organism>
<evidence type="ECO:0000313" key="3">
    <source>
        <dbReference type="Proteomes" id="UP000199165"/>
    </source>
</evidence>
<proteinExistence type="predicted"/>
<feature type="compositionally biased region" description="Acidic residues" evidence="1">
    <location>
        <begin position="296"/>
        <end position="320"/>
    </location>
</feature>
<dbReference type="STRING" id="995060.SAMN04487904_101233"/>
<accession>A0A1I6X685</accession>
<reference evidence="3" key="1">
    <citation type="submission" date="2016-10" db="EMBL/GenBank/DDBJ databases">
        <authorList>
            <person name="Varghese N."/>
            <person name="Submissions S."/>
        </authorList>
    </citation>
    <scope>NUCLEOTIDE SEQUENCE [LARGE SCALE GENOMIC DNA]</scope>
    <source>
        <strain evidence="3">DSM 45501</strain>
    </source>
</reference>
<protein>
    <submittedName>
        <fullName evidence="2">Uncharacterized protein</fullName>
    </submittedName>
</protein>
<dbReference type="EMBL" id="FPAT01000001">
    <property type="protein sequence ID" value="SFT33716.1"/>
    <property type="molecule type" value="Genomic_DNA"/>
</dbReference>
<sequence>MVYFHEKDVVTRLLFDVDADSLVDALDKSSRVAETVEFPALRVELNDPDDPEHGPRYASRAYSAVAPDPRHTPQETLLAPAYPVLETYDFAADRYHMDDEDGVRSARLFTEHRFLPSSGVTIISMSGGFGPRAVEEFLPVDSPRCVPRSEEAGRVHTAFEHSGDDPEQAMVRLHLWLPAGDLSTAIGLVREPVRRHDAAFVELLPAGKRPEDGYHAALLYPAPEVANDDQPHTLRTVATAAARTLGLHAEEVNVEQCGDEPIASVARPLADSHLAEPRAVVGVHVRLGGDPLALAAEEEQDEEEDEEDEPDVEPDPDSWAEEERAEFHQALRDLFEWNRVWLVADAEVRCTDGATAEDVLWRCADEDLSRVSDEDVQGHPEGVRALDNGNHSARLSIRTFEDDPDRVLENLLTVLPTGTWHSETRPWRTERNKEVVLRWSPRRDEHTAVIAELRVRVTRGVPPHLL</sequence>
<evidence type="ECO:0000313" key="2">
    <source>
        <dbReference type="EMBL" id="SFT33716.1"/>
    </source>
</evidence>
<evidence type="ECO:0000256" key="1">
    <source>
        <dbReference type="SAM" id="MobiDB-lite"/>
    </source>
</evidence>
<keyword evidence="3" id="KW-1185">Reference proteome</keyword>
<dbReference type="AlphaFoldDB" id="A0A1I6X685"/>
<gene>
    <name evidence="2" type="ORF">SAMN04487904_101233</name>
</gene>
<dbReference type="Proteomes" id="UP000199165">
    <property type="component" value="Unassembled WGS sequence"/>
</dbReference>
<feature type="region of interest" description="Disordered" evidence="1">
    <location>
        <begin position="296"/>
        <end position="323"/>
    </location>
</feature>
<name>A0A1I6X685_9ACTN</name>